<name>E6VU12_PSEA9</name>
<dbReference type="STRING" id="643562.Daes_1190"/>
<dbReference type="CDD" id="cd00130">
    <property type="entry name" value="PAS"/>
    <property type="match status" value="1"/>
</dbReference>
<comment type="catalytic activity">
    <reaction evidence="1">
        <text>ATP + protein L-histidine = ADP + protein N-phospho-L-histidine.</text>
        <dbReference type="EC" id="2.7.13.3"/>
    </reaction>
</comment>
<dbReference type="EMBL" id="CP002431">
    <property type="protein sequence ID" value="ADU62205.1"/>
    <property type="molecule type" value="Genomic_DNA"/>
</dbReference>
<dbReference type="GO" id="GO:0000155">
    <property type="term" value="F:phosphorelay sensor kinase activity"/>
    <property type="evidence" value="ECO:0007669"/>
    <property type="project" value="InterPro"/>
</dbReference>
<dbReference type="Proteomes" id="UP000002191">
    <property type="component" value="Chromosome"/>
</dbReference>
<evidence type="ECO:0000259" key="10">
    <source>
        <dbReference type="PROSITE" id="PS50109"/>
    </source>
</evidence>
<dbReference type="Pfam" id="PF17203">
    <property type="entry name" value="sCache_3_2"/>
    <property type="match status" value="1"/>
</dbReference>
<dbReference type="PRINTS" id="PR00344">
    <property type="entry name" value="BCTRLSENSOR"/>
</dbReference>
<proteinExistence type="predicted"/>
<dbReference type="OrthoDB" id="9805967at2"/>
<dbReference type="SUPFAM" id="SSF55785">
    <property type="entry name" value="PYP-like sensor domain (PAS domain)"/>
    <property type="match status" value="1"/>
</dbReference>
<sequence>MRIFSRLKFHTKLNLGISAILIGMAVLLLPLVSNMTAKILLEENRKRGAALVESMSARAVDPLLARDFLRLKNMVDEQVAVGDVLYVFVQDKRGYVLAHTFERGFPVDLIRANVVPSGSTVHIQLLADGPGRIYDFASAVSIGDERLGTVRIGLSKTRINASVNHQISIMAGLFAGALLLATVMGTLFARRVAARIGQLREHAEAMLMGNLDTQSGPADGAHCWERQNCNLISCPAFGERRRRCWYIAGTMCPDCRDEKTKSVSRDSCSLCKVYLESAGDELQDLAETFDVMALSLKSHIDELRDADRSLRDQQRLMRTILDVTPDRVSLVDTRMRYQSANRSFTESVGLNLHELVGKTDFDIFDEPEAEARHMAAREILQSGERLDTQVVVTEDGSERWFHVVCIPVHDEDGRISGLLRTDRDITDIKGYEKQLIQAQKMESLGLMAGGVAHEINTPLGIILGYAQLLQEDVAPGTQIQQDLAVVEKQAKVCKKIVADLLGFSRQTHSAKREMCFNNSVMEAVTLVRHTFELDHVDIVTQLDDRFPIIYGDPEKLKQVWINLLTNSRDAMPDGGLIIIRTRLDTPRGVVQLWVADCGEGIKEDVLKKIFDPFYSTKPVGRGTGLGLSVSFGIIEDHDGEIHATSPVPAEFNFPQEALSRKTGPGTVFEVNLPLDHGVDEPVRAKDGAAESIKQDI</sequence>
<dbReference type="Pfam" id="PF00512">
    <property type="entry name" value="HisKA"/>
    <property type="match status" value="1"/>
</dbReference>
<feature type="transmembrane region" description="Helical" evidence="9">
    <location>
        <begin position="12"/>
        <end position="32"/>
    </location>
</feature>
<reference evidence="13 14" key="2">
    <citation type="journal article" date="2014" name="Genome Announc.">
        <title>Complete Genome Sequence of the Subsurface, Mesophilic Sulfate-Reducing Bacterium Desulfovibrio aespoeensis Aspo-2.</title>
        <authorList>
            <person name="Pedersen K."/>
            <person name="Bengtsson A."/>
            <person name="Edlund J."/>
            <person name="Rabe L."/>
            <person name="Hazen T."/>
            <person name="Chakraborty R."/>
            <person name="Goodwin L."/>
            <person name="Shapiro N."/>
        </authorList>
    </citation>
    <scope>NUCLEOTIDE SEQUENCE [LARGE SCALE GENOMIC DNA]</scope>
    <source>
        <strain evidence="14">ATCC 700646 / DSM 10631 / Aspo-2</strain>
    </source>
</reference>
<dbReference type="RefSeq" id="WP_013514136.1">
    <property type="nucleotide sequence ID" value="NC_014844.1"/>
</dbReference>
<dbReference type="InterPro" id="IPR036097">
    <property type="entry name" value="HisK_dim/P_sf"/>
</dbReference>
<dbReference type="InterPro" id="IPR003661">
    <property type="entry name" value="HisK_dim/P_dom"/>
</dbReference>
<keyword evidence="4" id="KW-1003">Cell membrane</keyword>
<accession>E6VU12</accession>
<dbReference type="SMART" id="SM00091">
    <property type="entry name" value="PAS"/>
    <property type="match status" value="1"/>
</dbReference>
<keyword evidence="5" id="KW-0597">Phosphoprotein</keyword>
<dbReference type="InterPro" id="IPR005467">
    <property type="entry name" value="His_kinase_dom"/>
</dbReference>
<comment type="subcellular location">
    <subcellularLocation>
        <location evidence="2">Cell membrane</location>
        <topology evidence="2">Multi-pass membrane protein</topology>
    </subcellularLocation>
</comment>
<keyword evidence="8 9" id="KW-0472">Membrane</keyword>
<dbReference type="PROSITE" id="PS50113">
    <property type="entry name" value="PAC"/>
    <property type="match status" value="1"/>
</dbReference>
<dbReference type="EC" id="2.7.13.3" evidence="3"/>
<dbReference type="InterPro" id="IPR000014">
    <property type="entry name" value="PAS"/>
</dbReference>
<dbReference type="SMART" id="SM00387">
    <property type="entry name" value="HATPase_c"/>
    <property type="match status" value="1"/>
</dbReference>
<keyword evidence="7 9" id="KW-1133">Transmembrane helix</keyword>
<feature type="domain" description="PAS" evidence="11">
    <location>
        <begin position="313"/>
        <end position="383"/>
    </location>
</feature>
<evidence type="ECO:0000256" key="4">
    <source>
        <dbReference type="ARBA" id="ARBA00022475"/>
    </source>
</evidence>
<evidence type="ECO:0000256" key="7">
    <source>
        <dbReference type="ARBA" id="ARBA00022989"/>
    </source>
</evidence>
<evidence type="ECO:0000259" key="12">
    <source>
        <dbReference type="PROSITE" id="PS50113"/>
    </source>
</evidence>
<dbReference type="Gene3D" id="3.30.450.20">
    <property type="entry name" value="PAS domain"/>
    <property type="match status" value="1"/>
</dbReference>
<dbReference type="SUPFAM" id="SSF47384">
    <property type="entry name" value="Homodimeric domain of signal transducing histidine kinase"/>
    <property type="match status" value="1"/>
</dbReference>
<dbReference type="Gene3D" id="3.30.565.10">
    <property type="entry name" value="Histidine kinase-like ATPase, C-terminal domain"/>
    <property type="match status" value="1"/>
</dbReference>
<dbReference type="InterPro" id="IPR035965">
    <property type="entry name" value="PAS-like_dom_sf"/>
</dbReference>
<feature type="domain" description="Histidine kinase" evidence="10">
    <location>
        <begin position="450"/>
        <end position="676"/>
    </location>
</feature>
<evidence type="ECO:0000313" key="13">
    <source>
        <dbReference type="EMBL" id="ADU62205.1"/>
    </source>
</evidence>
<dbReference type="InterPro" id="IPR036890">
    <property type="entry name" value="HATPase_C_sf"/>
</dbReference>
<evidence type="ECO:0000256" key="3">
    <source>
        <dbReference type="ARBA" id="ARBA00012438"/>
    </source>
</evidence>
<keyword evidence="6 9" id="KW-0812">Transmembrane</keyword>
<organism evidence="13 14">
    <name type="scientific">Pseudodesulfovibrio aespoeensis (strain ATCC 700646 / DSM 10631 / Aspo-2)</name>
    <name type="common">Desulfovibrio aespoeensis</name>
    <dbReference type="NCBI Taxonomy" id="643562"/>
    <lineage>
        <taxon>Bacteria</taxon>
        <taxon>Pseudomonadati</taxon>
        <taxon>Thermodesulfobacteriota</taxon>
        <taxon>Desulfovibrionia</taxon>
        <taxon>Desulfovibrionales</taxon>
        <taxon>Desulfovibrionaceae</taxon>
    </lineage>
</organism>
<evidence type="ECO:0000256" key="2">
    <source>
        <dbReference type="ARBA" id="ARBA00004651"/>
    </source>
</evidence>
<dbReference type="eggNOG" id="COG5000">
    <property type="taxonomic scope" value="Bacteria"/>
</dbReference>
<gene>
    <name evidence="13" type="ordered locus">Daes_1190</name>
</gene>
<dbReference type="AlphaFoldDB" id="E6VU12"/>
<evidence type="ECO:0000256" key="5">
    <source>
        <dbReference type="ARBA" id="ARBA00022553"/>
    </source>
</evidence>
<dbReference type="PROSITE" id="PS50109">
    <property type="entry name" value="HIS_KIN"/>
    <property type="match status" value="1"/>
</dbReference>
<dbReference type="PANTHER" id="PTHR43065">
    <property type="entry name" value="SENSOR HISTIDINE KINASE"/>
    <property type="match status" value="1"/>
</dbReference>
<dbReference type="Gene3D" id="1.10.287.130">
    <property type="match status" value="1"/>
</dbReference>
<dbReference type="NCBIfam" id="TIGR00229">
    <property type="entry name" value="sensory_box"/>
    <property type="match status" value="1"/>
</dbReference>
<keyword evidence="14" id="KW-1185">Reference proteome</keyword>
<evidence type="ECO:0000256" key="8">
    <source>
        <dbReference type="ARBA" id="ARBA00023136"/>
    </source>
</evidence>
<dbReference type="PROSITE" id="PS50112">
    <property type="entry name" value="PAS"/>
    <property type="match status" value="1"/>
</dbReference>
<dbReference type="Pfam" id="PF02518">
    <property type="entry name" value="HATPase_c"/>
    <property type="match status" value="1"/>
</dbReference>
<dbReference type="GO" id="GO:0005886">
    <property type="term" value="C:plasma membrane"/>
    <property type="evidence" value="ECO:0007669"/>
    <property type="project" value="UniProtKB-SubCell"/>
</dbReference>
<evidence type="ECO:0000256" key="6">
    <source>
        <dbReference type="ARBA" id="ARBA00022692"/>
    </source>
</evidence>
<dbReference type="SMART" id="SM00388">
    <property type="entry name" value="HisKA"/>
    <property type="match status" value="1"/>
</dbReference>
<dbReference type="InterPro" id="IPR003594">
    <property type="entry name" value="HATPase_dom"/>
</dbReference>
<dbReference type="InterPro" id="IPR033463">
    <property type="entry name" value="sCache_3"/>
</dbReference>
<evidence type="ECO:0000259" key="11">
    <source>
        <dbReference type="PROSITE" id="PS50112"/>
    </source>
</evidence>
<evidence type="ECO:0000313" key="14">
    <source>
        <dbReference type="Proteomes" id="UP000002191"/>
    </source>
</evidence>
<evidence type="ECO:0000256" key="1">
    <source>
        <dbReference type="ARBA" id="ARBA00000085"/>
    </source>
</evidence>
<feature type="domain" description="PAC" evidence="12">
    <location>
        <begin position="384"/>
        <end position="437"/>
    </location>
</feature>
<dbReference type="Gene3D" id="6.10.340.10">
    <property type="match status" value="1"/>
</dbReference>
<dbReference type="InterPro" id="IPR004358">
    <property type="entry name" value="Sig_transdc_His_kin-like_C"/>
</dbReference>
<dbReference type="SUPFAM" id="SSF55874">
    <property type="entry name" value="ATPase domain of HSP90 chaperone/DNA topoisomerase II/histidine kinase"/>
    <property type="match status" value="1"/>
</dbReference>
<dbReference type="InterPro" id="IPR000700">
    <property type="entry name" value="PAS-assoc_C"/>
</dbReference>
<protein>
    <recommendedName>
        <fullName evidence="3">histidine kinase</fullName>
        <ecNumber evidence="3">2.7.13.3</ecNumber>
    </recommendedName>
</protein>
<dbReference type="HOGENOM" id="CLU_426245_0_0_7"/>
<dbReference type="PANTHER" id="PTHR43065:SF42">
    <property type="entry name" value="TWO-COMPONENT SENSOR PPRA"/>
    <property type="match status" value="1"/>
</dbReference>
<feature type="transmembrane region" description="Helical" evidence="9">
    <location>
        <begin position="167"/>
        <end position="189"/>
    </location>
</feature>
<dbReference type="Pfam" id="PF08448">
    <property type="entry name" value="PAS_4"/>
    <property type="match status" value="1"/>
</dbReference>
<evidence type="ECO:0000256" key="9">
    <source>
        <dbReference type="SAM" id="Phobius"/>
    </source>
</evidence>
<reference evidence="14" key="1">
    <citation type="submission" date="2010-12" db="EMBL/GenBank/DDBJ databases">
        <title>Complete sequence of Desulfovibrio aespoeensis Aspo-2.</title>
        <authorList>
            <consortium name="US DOE Joint Genome Institute"/>
            <person name="Lucas S."/>
            <person name="Copeland A."/>
            <person name="Lapidus A."/>
            <person name="Cheng J.-F."/>
            <person name="Goodwin L."/>
            <person name="Pitluck S."/>
            <person name="Chertkov O."/>
            <person name="Misra M."/>
            <person name="Detter J.C."/>
            <person name="Han C."/>
            <person name="Tapia R."/>
            <person name="Land M."/>
            <person name="Hauser L."/>
            <person name="Kyrpides N."/>
            <person name="Ivanova N."/>
            <person name="Ovchinnikova G."/>
            <person name="Pedersen K."/>
            <person name="Jagevall S."/>
            <person name="Hazen T."/>
            <person name="Woyke T."/>
        </authorList>
    </citation>
    <scope>NUCLEOTIDE SEQUENCE [LARGE SCALE GENOMIC DNA]</scope>
    <source>
        <strain evidence="14">ATCC 700646 / DSM 10631 / Aspo-2</strain>
    </source>
</reference>
<dbReference type="InterPro" id="IPR013656">
    <property type="entry name" value="PAS_4"/>
</dbReference>
<dbReference type="CDD" id="cd00082">
    <property type="entry name" value="HisKA"/>
    <property type="match status" value="1"/>
</dbReference>
<dbReference type="KEGG" id="das:Daes_1190"/>